<organism evidence="3 4">
    <name type="scientific">Claviceps africana</name>
    <dbReference type="NCBI Taxonomy" id="83212"/>
    <lineage>
        <taxon>Eukaryota</taxon>
        <taxon>Fungi</taxon>
        <taxon>Dikarya</taxon>
        <taxon>Ascomycota</taxon>
        <taxon>Pezizomycotina</taxon>
        <taxon>Sordariomycetes</taxon>
        <taxon>Hypocreomycetidae</taxon>
        <taxon>Hypocreales</taxon>
        <taxon>Clavicipitaceae</taxon>
        <taxon>Claviceps</taxon>
    </lineage>
</organism>
<comment type="caution">
    <text evidence="3">The sequence shown here is derived from an EMBL/GenBank/DDBJ whole genome shotgun (WGS) entry which is preliminary data.</text>
</comment>
<evidence type="ECO:0000313" key="3">
    <source>
        <dbReference type="EMBL" id="KAG5929532.1"/>
    </source>
</evidence>
<feature type="region of interest" description="Disordered" evidence="1">
    <location>
        <begin position="357"/>
        <end position="402"/>
    </location>
</feature>
<reference evidence="3" key="1">
    <citation type="journal article" date="2020" name="bioRxiv">
        <title>Whole genome comparisons of ergot fungi reveals the divergence and evolution of species within the genus Claviceps are the result of varying mechanisms driving genome evolution and host range expansion.</title>
        <authorList>
            <person name="Wyka S.A."/>
            <person name="Mondo S.J."/>
            <person name="Liu M."/>
            <person name="Dettman J."/>
            <person name="Nalam V."/>
            <person name="Broders K.D."/>
        </authorList>
    </citation>
    <scope>NUCLEOTIDE SEQUENCE</scope>
    <source>
        <strain evidence="3">CCC 489</strain>
    </source>
</reference>
<evidence type="ECO:0000259" key="2">
    <source>
        <dbReference type="Pfam" id="PF26118"/>
    </source>
</evidence>
<feature type="compositionally biased region" description="Basic and acidic residues" evidence="1">
    <location>
        <begin position="575"/>
        <end position="601"/>
    </location>
</feature>
<feature type="compositionally biased region" description="Polar residues" evidence="1">
    <location>
        <begin position="556"/>
        <end position="565"/>
    </location>
</feature>
<feature type="domain" description="DUF8035" evidence="2">
    <location>
        <begin position="434"/>
        <end position="487"/>
    </location>
</feature>
<feature type="compositionally biased region" description="Acidic residues" evidence="1">
    <location>
        <begin position="602"/>
        <end position="613"/>
    </location>
</feature>
<feature type="region of interest" description="Disordered" evidence="1">
    <location>
        <begin position="240"/>
        <end position="314"/>
    </location>
</feature>
<dbReference type="Proteomes" id="UP000811619">
    <property type="component" value="Unassembled WGS sequence"/>
</dbReference>
<gene>
    <name evidence="3" type="ORF">E4U42_005559</name>
</gene>
<dbReference type="InterPro" id="IPR058348">
    <property type="entry name" value="DUF8035"/>
</dbReference>
<protein>
    <recommendedName>
        <fullName evidence="2">DUF8035 domain-containing protein</fullName>
    </recommendedName>
</protein>
<feature type="compositionally biased region" description="Basic and acidic residues" evidence="1">
    <location>
        <begin position="269"/>
        <end position="285"/>
    </location>
</feature>
<sequence length="703" mass="76961">MSQGAPLEHIDAVDAFARTLFVRVTAASEPLFAEVATAVRQLHIALRHLRVEAADPDSLLRSPEAAVYARQLPCMVRDCEHALKQLEAVLERWSATGVRYAEASADRVAAVTAVRSRLTSVTMAVDTFLDTIQLHNPASNAPEILVDPKDASLDHIKDKVDKIAGGLLLRRGTNGGIISDEHQMWQDFQSMLEMDGFSPHVLRQHKDVLRAYIRELQSVSAANGGAPPTVRGLLEHEATMHPSDSSVLGKEPTPTGYSKTSKQGDAGGDDERYGLSIRGDRRVPDDASPLISSPGKEMPSSFSSGIGGKQESASGHALDTLDSLALISTQDLVAMDDMNSLMASTHLHPASSHLTAARKIGGGSNPVPSGMAGSWPPPSHWPAAQPHTAYSLGPSPPAVDHQQPACYAAASSYGPRTAARLAPDRYGQPIPMDAAWTRVKRSLVSPEVLERAGVRYEARPDYVAILGRLSREQLAEYARQSAVCRAARSPLRQEAPSRTRVGKYPRRSRADSKSSLEDKDDERVLRDQSDSTDNDDEKTSTRRTKSRSYPFIVSPPRQSKTSSSAAVKPKPILKNKNENHVRFDPEPQEMESFKSPRSRDDNYDDDDDDEGDDGNNTHGRDRRRPRRPRESRASGRRDDRGRSNDHRSTRHADGGDRDHRRDRDRREERHGRRKSWGQTIGAVGIGGAAASLLRVLAEAAAGM</sequence>
<dbReference type="PANTHER" id="PTHR42081">
    <property type="entry name" value="ZINC FINGER PROTEIN DHHC DOMAIN CONTAINING PROTEIN"/>
    <property type="match status" value="1"/>
</dbReference>
<name>A0A8K0JBK0_9HYPO</name>
<evidence type="ECO:0000256" key="1">
    <source>
        <dbReference type="SAM" id="MobiDB-lite"/>
    </source>
</evidence>
<keyword evidence="4" id="KW-1185">Reference proteome</keyword>
<feature type="region of interest" description="Disordered" evidence="1">
    <location>
        <begin position="486"/>
        <end position="681"/>
    </location>
</feature>
<evidence type="ECO:0000313" key="4">
    <source>
        <dbReference type="Proteomes" id="UP000811619"/>
    </source>
</evidence>
<dbReference type="AlphaFoldDB" id="A0A8K0JBK0"/>
<proteinExistence type="predicted"/>
<feature type="compositionally biased region" description="Basic and acidic residues" evidence="1">
    <location>
        <begin position="628"/>
        <end position="670"/>
    </location>
</feature>
<dbReference type="PANTHER" id="PTHR42081:SF2">
    <property type="entry name" value="NIPPED-B-LIKE PROTEIN B"/>
    <property type="match status" value="1"/>
</dbReference>
<accession>A0A8K0JBK0</accession>
<dbReference type="EMBL" id="SRPY01000053">
    <property type="protein sequence ID" value="KAG5929532.1"/>
    <property type="molecule type" value="Genomic_DNA"/>
</dbReference>
<feature type="compositionally biased region" description="Basic and acidic residues" evidence="1">
    <location>
        <begin position="508"/>
        <end position="529"/>
    </location>
</feature>
<dbReference type="Pfam" id="PF26118">
    <property type="entry name" value="DUF8035"/>
    <property type="match status" value="1"/>
</dbReference>
<dbReference type="OrthoDB" id="5226662at2759"/>